<dbReference type="Proteomes" id="UP000256405">
    <property type="component" value="Unassembled WGS sequence"/>
</dbReference>
<dbReference type="InterPro" id="IPR029044">
    <property type="entry name" value="Nucleotide-diphossugar_trans"/>
</dbReference>
<proteinExistence type="predicted"/>
<feature type="domain" description="Glycosyltransferase 2-like" evidence="1">
    <location>
        <begin position="6"/>
        <end position="114"/>
    </location>
</feature>
<dbReference type="PANTHER" id="PTHR43685:SF2">
    <property type="entry name" value="GLYCOSYLTRANSFERASE 2-LIKE DOMAIN-CONTAINING PROTEIN"/>
    <property type="match status" value="1"/>
</dbReference>
<accession>A0A3E0DZU1</accession>
<keyword evidence="2" id="KW-0808">Transferase</keyword>
<dbReference type="EMBL" id="QUNF01000004">
    <property type="protein sequence ID" value="REG91518.1"/>
    <property type="molecule type" value="Genomic_DNA"/>
</dbReference>
<dbReference type="AlphaFoldDB" id="A0A3E0DZU1"/>
<sequence length="285" mass="32118">MDPEFSVIIPTFNRVKTLGRAIDSVLNQIYHGFELIVIDDGSEDDTPQFIQGFSKVIYDRQQNQGVCAARNRGAEIATKEWLIFLDSDDELSLTALADFVAAIKIAPKKNVFLSGFKKVNSQTGEIEIFPASPKGYSPPLSGTFAIQRDAFFSVGLYDIELSYAENTELFMRLSQNGEAPIVLEAMSLVYYESFSGGSKNLINMEKGLFRILEKHADRMDTIDRWNLNQTLGVIQMRMGKNAMARKSLFKAICCSPKNFKTYVRFLVSCLPIISRRIYKTNLSQV</sequence>
<dbReference type="Gene3D" id="3.90.550.10">
    <property type="entry name" value="Spore Coat Polysaccharide Biosynthesis Protein SpsA, Chain A"/>
    <property type="match status" value="1"/>
</dbReference>
<dbReference type="InterPro" id="IPR001173">
    <property type="entry name" value="Glyco_trans_2-like"/>
</dbReference>
<reference evidence="2 3" key="1">
    <citation type="submission" date="2018-08" db="EMBL/GenBank/DDBJ databases">
        <title>Genomic Encyclopedia of Archaeal and Bacterial Type Strains, Phase II (KMG-II): from individual species to whole genera.</title>
        <authorList>
            <person name="Goeker M."/>
        </authorList>
    </citation>
    <scope>NUCLEOTIDE SEQUENCE [LARGE SCALE GENOMIC DNA]</scope>
    <source>
        <strain evidence="2 3">DSM 15986</strain>
    </source>
</reference>
<evidence type="ECO:0000313" key="3">
    <source>
        <dbReference type="Proteomes" id="UP000256405"/>
    </source>
</evidence>
<evidence type="ECO:0000259" key="1">
    <source>
        <dbReference type="Pfam" id="PF00535"/>
    </source>
</evidence>
<dbReference type="RefSeq" id="WP_169714375.1">
    <property type="nucleotide sequence ID" value="NZ_MSSW01000010.1"/>
</dbReference>
<dbReference type="InterPro" id="IPR050834">
    <property type="entry name" value="Glycosyltransf_2"/>
</dbReference>
<organism evidence="2 3">
    <name type="scientific">Algoriphagus antarcticus</name>
    <dbReference type="NCBI Taxonomy" id="238540"/>
    <lineage>
        <taxon>Bacteria</taxon>
        <taxon>Pseudomonadati</taxon>
        <taxon>Bacteroidota</taxon>
        <taxon>Cytophagia</taxon>
        <taxon>Cytophagales</taxon>
        <taxon>Cyclobacteriaceae</taxon>
        <taxon>Algoriphagus</taxon>
    </lineage>
</organism>
<dbReference type="PANTHER" id="PTHR43685">
    <property type="entry name" value="GLYCOSYLTRANSFERASE"/>
    <property type="match status" value="1"/>
</dbReference>
<evidence type="ECO:0000313" key="2">
    <source>
        <dbReference type="EMBL" id="REG91518.1"/>
    </source>
</evidence>
<keyword evidence="3" id="KW-1185">Reference proteome</keyword>
<protein>
    <submittedName>
        <fullName evidence="2">Glycosyl transferase family 2</fullName>
    </submittedName>
</protein>
<dbReference type="GO" id="GO:0016740">
    <property type="term" value="F:transferase activity"/>
    <property type="evidence" value="ECO:0007669"/>
    <property type="project" value="UniProtKB-KW"/>
</dbReference>
<dbReference type="SUPFAM" id="SSF53448">
    <property type="entry name" value="Nucleotide-diphospho-sugar transferases"/>
    <property type="match status" value="1"/>
</dbReference>
<gene>
    <name evidence="2" type="ORF">C8N25_104132</name>
</gene>
<comment type="caution">
    <text evidence="2">The sequence shown here is derived from an EMBL/GenBank/DDBJ whole genome shotgun (WGS) entry which is preliminary data.</text>
</comment>
<dbReference type="CDD" id="cd00761">
    <property type="entry name" value="Glyco_tranf_GTA_type"/>
    <property type="match status" value="1"/>
</dbReference>
<name>A0A3E0DZU1_9BACT</name>
<dbReference type="Pfam" id="PF00535">
    <property type="entry name" value="Glycos_transf_2"/>
    <property type="match status" value="1"/>
</dbReference>